<evidence type="ECO:0000256" key="4">
    <source>
        <dbReference type="ARBA" id="ARBA00022840"/>
    </source>
</evidence>
<dbReference type="GO" id="GO:0000407">
    <property type="term" value="C:phagophore assembly site"/>
    <property type="evidence" value="ECO:0007669"/>
    <property type="project" value="TreeGrafter"/>
</dbReference>
<dbReference type="Pfam" id="PF00071">
    <property type="entry name" value="Ras"/>
    <property type="match status" value="1"/>
</dbReference>
<dbReference type="SUPFAM" id="SSF56112">
    <property type="entry name" value="Protein kinase-like (PK-like)"/>
    <property type="match status" value="1"/>
</dbReference>
<evidence type="ECO:0000256" key="3">
    <source>
        <dbReference type="ARBA" id="ARBA00022777"/>
    </source>
</evidence>
<dbReference type="InterPro" id="IPR027417">
    <property type="entry name" value="P-loop_NTPase"/>
</dbReference>
<dbReference type="InterPro" id="IPR001806">
    <property type="entry name" value="Small_GTPase"/>
</dbReference>
<dbReference type="PANTHER" id="PTHR24348">
    <property type="entry name" value="SERINE/THREONINE-PROTEIN KINASE UNC-51-RELATED"/>
    <property type="match status" value="1"/>
</dbReference>
<dbReference type="Pfam" id="PF00069">
    <property type="entry name" value="Pkinase"/>
    <property type="match status" value="2"/>
</dbReference>
<keyword evidence="1" id="KW-0808">Transferase</keyword>
<dbReference type="SMART" id="SM00220">
    <property type="entry name" value="S_TKc"/>
    <property type="match status" value="1"/>
</dbReference>
<dbReference type="GO" id="GO:0010506">
    <property type="term" value="P:regulation of autophagy"/>
    <property type="evidence" value="ECO:0007669"/>
    <property type="project" value="InterPro"/>
</dbReference>
<accession>A0A146K611</accession>
<dbReference type="GO" id="GO:0005776">
    <property type="term" value="C:autophagosome"/>
    <property type="evidence" value="ECO:0007669"/>
    <property type="project" value="TreeGrafter"/>
</dbReference>
<dbReference type="PROSITE" id="PS51419">
    <property type="entry name" value="RAB"/>
    <property type="match status" value="1"/>
</dbReference>
<dbReference type="GO" id="GO:0005525">
    <property type="term" value="F:GTP binding"/>
    <property type="evidence" value="ECO:0007669"/>
    <property type="project" value="InterPro"/>
</dbReference>
<evidence type="ECO:0000259" key="5">
    <source>
        <dbReference type="PROSITE" id="PS50011"/>
    </source>
</evidence>
<dbReference type="GO" id="GO:0004674">
    <property type="term" value="F:protein serine/threonine kinase activity"/>
    <property type="evidence" value="ECO:0007669"/>
    <property type="project" value="InterPro"/>
</dbReference>
<feature type="domain" description="Protein kinase" evidence="5">
    <location>
        <begin position="58"/>
        <end position="417"/>
    </location>
</feature>
<organism evidence="6">
    <name type="scientific">Trepomonas sp. PC1</name>
    <dbReference type="NCBI Taxonomy" id="1076344"/>
    <lineage>
        <taxon>Eukaryota</taxon>
        <taxon>Metamonada</taxon>
        <taxon>Diplomonadida</taxon>
        <taxon>Hexamitidae</taxon>
        <taxon>Hexamitinae</taxon>
        <taxon>Trepomonas</taxon>
    </lineage>
</organism>
<name>A0A146K611_9EUKA</name>
<dbReference type="EMBL" id="GDID01005301">
    <property type="protein sequence ID" value="JAP91305.1"/>
    <property type="molecule type" value="Transcribed_RNA"/>
</dbReference>
<dbReference type="GO" id="GO:0016020">
    <property type="term" value="C:membrane"/>
    <property type="evidence" value="ECO:0007669"/>
    <property type="project" value="TreeGrafter"/>
</dbReference>
<dbReference type="InterPro" id="IPR000719">
    <property type="entry name" value="Prot_kinase_dom"/>
</dbReference>
<proteinExistence type="predicted"/>
<dbReference type="GO" id="GO:0000045">
    <property type="term" value="P:autophagosome assembly"/>
    <property type="evidence" value="ECO:0007669"/>
    <property type="project" value="TreeGrafter"/>
</dbReference>
<keyword evidence="3 6" id="KW-0418">Kinase</keyword>
<evidence type="ECO:0000256" key="2">
    <source>
        <dbReference type="ARBA" id="ARBA00022741"/>
    </source>
</evidence>
<keyword evidence="4" id="KW-0067">ATP-binding</keyword>
<dbReference type="SUPFAM" id="SSF52540">
    <property type="entry name" value="P-loop containing nucleoside triphosphate hydrolases"/>
    <property type="match status" value="1"/>
</dbReference>
<dbReference type="InterPro" id="IPR011009">
    <property type="entry name" value="Kinase-like_dom_sf"/>
</dbReference>
<sequence>SEIQSLNFSPRFIHDQSKIHHSTYFSNHQHCFILTNTHSIMSEGTKMFKPQEVIQSRFQVMAIIGRGSQGVLYRVLDLKTRKIMAIKQHQNTNYRMQEDIEQINRESQILKSLNHPNIMKCYQQINFEDQILQVFEYIEGDTLTSFIQNQFPYDQDLEKYIDIRALYKQLEVHKNKKDFLFIYQSMIKKLLQPKLQQENHLQSQVVGYQLKQVENPVIDYEDLVESTQIQVSKTTLGQSAEISSSQSLVKSSPIYIEAVEHIFKQLIDTLIYLADKDTMHRDLKPDNIMISKSLQLKIIDFGFVKKSQTTQTFVGSTGYMAPEIYISEQRGKGFNHKIDVWSAGVILYQMLYGYCPILVVKDFMFMGLQAEKGLYLPVDLFQFQSQRLQKVIERTLIASPEQRPSAVQLKQIFQKFNNDQTGKTAMKQITICLIGDYQMAKTSILKKMALNSQQTQYSTLERQVCVQNEAVNLIFNDTLGTEARQGSLMPQIFRNCNICFYVFSFQSQSSFDNLQFYERIIANQSKNAFQQKIGVDFGGDRTVKAEADFEVKRSELEVEEILMQCVRKCLEDENYEIKEGIQIQEGAKEQKKCLEDEN</sequence>
<dbReference type="AlphaFoldDB" id="A0A146K611"/>
<dbReference type="Gene3D" id="1.10.510.10">
    <property type="entry name" value="Transferase(Phosphotransferase) domain 1"/>
    <property type="match status" value="2"/>
</dbReference>
<evidence type="ECO:0000313" key="6">
    <source>
        <dbReference type="EMBL" id="JAP91305.1"/>
    </source>
</evidence>
<gene>
    <name evidence="6" type="ORF">TPC1_17120</name>
</gene>
<dbReference type="GO" id="GO:0005524">
    <property type="term" value="F:ATP binding"/>
    <property type="evidence" value="ECO:0007669"/>
    <property type="project" value="UniProtKB-KW"/>
</dbReference>
<feature type="non-terminal residue" evidence="6">
    <location>
        <position position="598"/>
    </location>
</feature>
<dbReference type="GO" id="GO:0003924">
    <property type="term" value="F:GTPase activity"/>
    <property type="evidence" value="ECO:0007669"/>
    <property type="project" value="InterPro"/>
</dbReference>
<protein>
    <submittedName>
        <fullName evidence="6">Protein kinase domain-containing protein</fullName>
    </submittedName>
</protein>
<dbReference type="CDD" id="cd14014">
    <property type="entry name" value="STKc_PknB_like"/>
    <property type="match status" value="1"/>
</dbReference>
<dbReference type="PROSITE" id="PS50011">
    <property type="entry name" value="PROTEIN_KINASE_DOM"/>
    <property type="match status" value="1"/>
</dbReference>
<reference evidence="6" key="1">
    <citation type="submission" date="2015-07" db="EMBL/GenBank/DDBJ databases">
        <title>Adaptation to a free-living lifestyle via gene acquisitions in the diplomonad Trepomonas sp. PC1.</title>
        <authorList>
            <person name="Xu F."/>
            <person name="Jerlstrom-Hultqvist J."/>
            <person name="Kolisko M."/>
            <person name="Simpson A.G.B."/>
            <person name="Roger A.J."/>
            <person name="Svard S.G."/>
            <person name="Andersson J.O."/>
        </authorList>
    </citation>
    <scope>NUCLEOTIDE SEQUENCE</scope>
    <source>
        <strain evidence="6">PC1</strain>
    </source>
</reference>
<dbReference type="Gene3D" id="3.40.50.300">
    <property type="entry name" value="P-loop containing nucleotide triphosphate hydrolases"/>
    <property type="match status" value="1"/>
</dbReference>
<evidence type="ECO:0000256" key="1">
    <source>
        <dbReference type="ARBA" id="ARBA00022679"/>
    </source>
</evidence>
<dbReference type="GO" id="GO:0005829">
    <property type="term" value="C:cytosol"/>
    <property type="evidence" value="ECO:0007669"/>
    <property type="project" value="TreeGrafter"/>
</dbReference>
<dbReference type="InterPro" id="IPR045269">
    <property type="entry name" value="Atg1-like"/>
</dbReference>
<feature type="non-terminal residue" evidence="6">
    <location>
        <position position="1"/>
    </location>
</feature>
<dbReference type="PANTHER" id="PTHR24348:SF22">
    <property type="entry name" value="NON-SPECIFIC SERINE_THREONINE PROTEIN KINASE"/>
    <property type="match status" value="1"/>
</dbReference>
<keyword evidence="2" id="KW-0547">Nucleotide-binding</keyword>